<dbReference type="STRING" id="1855912.LuPra_01379"/>
<feature type="compositionally biased region" description="Basic and acidic residues" evidence="6">
    <location>
        <begin position="634"/>
        <end position="664"/>
    </location>
</feature>
<sequence>MQLDRPTQIGPYEVRNRLGKGGMGVVYLAYDPALDRLVAVKVLRVLDEDIRRRFLKEAKFAARVQHPNIVSIYGVGEHEGSPYIAMEYIAGQTLADVIHGGGRVGISRKVQWLWELASGLEYAHRHGIVHRDVKPSNLMIGRDSGLLRLLDFGIARDHESDATMSGVAIGTPHYMSPEQVTGQPVDARSDVFAFGAVAYELLSGQRAFDGAHAFEITKHVLENEPVPLTELVNGLPLELVRLIEGCLVKSLESRTPSLTPVLSSLRWIVRSLEGADDSTVIRPTPTAGTASSHNRANRQERRQQQVASKVAHARAALEAGSIDKALEAADEAAMLDEHDSAVHALLRDLERAQQARAAESQLLAAQRALDDGEPTDAEGILAALEGRLVTDAQRERWQALISESIQRQRATRCHRDIEALLDQGHAAAAVYRFDAEPPEVQADPVLLQTRDAISAIRSEQAAREAQERAHREAQELEAARREQAERERLAREAAAAQEAAARAAREAQERAAREAQERESARREQIERERLAREADAQEAAARAAREAQEQAAREAQERAAREAQEREAARREQIERERLAREAAAQEAAARAAREAQERAAREAEEREAARREQIEWERLAREAAAQEAAARAAREAQERAAREAQEREAARREQIERERLAREAAAQEAAARAAREAQERAAREAQEREAARREQIERERLAREAAAQEAAARAAREAQEQAAREAQERAAREAQEREVARREQIERDRLAREAAAGQPVAVREAADQEADTQDADTQDASAHTAPAAAGEDRVAHAAHVPASGSRSGYSRSGYLPAATRRLDGIAAIAALALAVVMVAGYMVWLRSTPSPASPPIARELPQATTSLVPDAPVTSSVPVDPAATTTVAPQTPLPEPVPPPAPASDAVPRALKTAEGLRRAGQLERAIASLVPEALATPAGAQLAADVIVDAERRMAAARRAADTRGAGDSPVYAEARRHQQQAEAARTNRGQAAAAVRLFLEAVGEYERAVPRPPSPPPSFLAKDRTEEPPPVVTLPKPETTPAPEAPKAPSPAPANPEPLILAQLDAFERAYESRSVAAVEAVWPGMPDAWRQGLQKSFRDYSEVEWRFTGRAMTVKGDAASVLADAVVTSVSGGRRLVTPRRYEFVLRARNNVWTISDVRLR</sequence>
<evidence type="ECO:0000256" key="6">
    <source>
        <dbReference type="SAM" id="MobiDB-lite"/>
    </source>
</evidence>
<dbReference type="PANTHER" id="PTHR43289:SF6">
    <property type="entry name" value="SERINE_THREONINE-PROTEIN KINASE NEKL-3"/>
    <property type="match status" value="1"/>
</dbReference>
<accession>A0A143PI12</accession>
<dbReference type="Proteomes" id="UP000076079">
    <property type="component" value="Chromosome"/>
</dbReference>
<feature type="compositionally biased region" description="Low complexity" evidence="6">
    <location>
        <begin position="882"/>
        <end position="892"/>
    </location>
</feature>
<reference evidence="8 9" key="1">
    <citation type="journal article" date="2016" name="Genome Announc.">
        <title>First Complete Genome Sequence of a Subdivision 6 Acidobacterium Strain.</title>
        <authorList>
            <person name="Huang S."/>
            <person name="Vieira S."/>
            <person name="Bunk B."/>
            <person name="Riedel T."/>
            <person name="Sproer C."/>
            <person name="Overmann J."/>
        </authorList>
    </citation>
    <scope>NUCLEOTIDE SEQUENCE [LARGE SCALE GENOMIC DNA]</scope>
    <source>
        <strain evidence="9">DSM 100886 HEG_-6_39</strain>
    </source>
</reference>
<feature type="compositionally biased region" description="Basic and acidic residues" evidence="6">
    <location>
        <begin position="675"/>
        <end position="705"/>
    </location>
</feature>
<keyword evidence="3 8" id="KW-0418">Kinase</keyword>
<gene>
    <name evidence="8" type="primary">pknB_6</name>
    <name evidence="8" type="ORF">LuPra_01379</name>
</gene>
<evidence type="ECO:0000313" key="9">
    <source>
        <dbReference type="Proteomes" id="UP000076079"/>
    </source>
</evidence>
<feature type="compositionally biased region" description="Low complexity" evidence="6">
    <location>
        <begin position="706"/>
        <end position="715"/>
    </location>
</feature>
<feature type="region of interest" description="Disordered" evidence="6">
    <location>
        <begin position="458"/>
        <end position="813"/>
    </location>
</feature>
<dbReference type="InterPro" id="IPR008271">
    <property type="entry name" value="Ser/Thr_kinase_AS"/>
</dbReference>
<feature type="compositionally biased region" description="Basic and acidic residues" evidence="6">
    <location>
        <begin position="460"/>
        <end position="491"/>
    </location>
</feature>
<feature type="domain" description="Protein kinase" evidence="7">
    <location>
        <begin position="12"/>
        <end position="268"/>
    </location>
</feature>
<dbReference type="EMBL" id="CP015136">
    <property type="protein sequence ID" value="AMY08187.1"/>
    <property type="molecule type" value="Genomic_DNA"/>
</dbReference>
<feature type="region of interest" description="Disordered" evidence="6">
    <location>
        <begin position="882"/>
        <end position="908"/>
    </location>
</feature>
<keyword evidence="1 8" id="KW-0808">Transferase</keyword>
<feature type="compositionally biased region" description="Low complexity" evidence="6">
    <location>
        <begin position="665"/>
        <end position="674"/>
    </location>
</feature>
<dbReference type="CDD" id="cd14014">
    <property type="entry name" value="STKc_PknB_like"/>
    <property type="match status" value="1"/>
</dbReference>
<dbReference type="Gene3D" id="3.30.200.20">
    <property type="entry name" value="Phosphorylase Kinase, domain 1"/>
    <property type="match status" value="1"/>
</dbReference>
<feature type="region of interest" description="Disordered" evidence="6">
    <location>
        <begin position="964"/>
        <end position="992"/>
    </location>
</feature>
<feature type="compositionally biased region" description="Basic and acidic residues" evidence="6">
    <location>
        <begin position="503"/>
        <end position="536"/>
    </location>
</feature>
<evidence type="ECO:0000256" key="1">
    <source>
        <dbReference type="ARBA" id="ARBA00022679"/>
    </source>
</evidence>
<feature type="compositionally biased region" description="Basic and acidic residues" evidence="6">
    <location>
        <begin position="544"/>
        <end position="582"/>
    </location>
</feature>
<dbReference type="PANTHER" id="PTHR43289">
    <property type="entry name" value="MITOGEN-ACTIVATED PROTEIN KINASE KINASE KINASE 20-RELATED"/>
    <property type="match status" value="1"/>
</dbReference>
<keyword evidence="4 5" id="KW-0067">ATP-binding</keyword>
<dbReference type="GO" id="GO:0005524">
    <property type="term" value="F:ATP binding"/>
    <property type="evidence" value="ECO:0007669"/>
    <property type="project" value="UniProtKB-UniRule"/>
</dbReference>
<dbReference type="SUPFAM" id="SSF54427">
    <property type="entry name" value="NTF2-like"/>
    <property type="match status" value="1"/>
</dbReference>
<feature type="region of interest" description="Disordered" evidence="6">
    <location>
        <begin position="1011"/>
        <end position="1061"/>
    </location>
</feature>
<feature type="compositionally biased region" description="Pro residues" evidence="6">
    <location>
        <begin position="893"/>
        <end position="904"/>
    </location>
</feature>
<feature type="compositionally biased region" description="Low complexity" evidence="6">
    <location>
        <begin position="624"/>
        <end position="633"/>
    </location>
</feature>
<dbReference type="PROSITE" id="PS50011">
    <property type="entry name" value="PROTEIN_KINASE_DOM"/>
    <property type="match status" value="1"/>
</dbReference>
<feature type="compositionally biased region" description="Basic and acidic residues" evidence="6">
    <location>
        <begin position="593"/>
        <end position="623"/>
    </location>
</feature>
<dbReference type="PATRIC" id="fig|1813736.3.peg.1431"/>
<evidence type="ECO:0000256" key="5">
    <source>
        <dbReference type="PROSITE-ProRule" id="PRU10141"/>
    </source>
</evidence>
<feature type="region of interest" description="Disordered" evidence="6">
    <location>
        <begin position="279"/>
        <end position="302"/>
    </location>
</feature>
<dbReference type="PROSITE" id="PS00107">
    <property type="entry name" value="PROTEIN_KINASE_ATP"/>
    <property type="match status" value="1"/>
</dbReference>
<evidence type="ECO:0000256" key="4">
    <source>
        <dbReference type="ARBA" id="ARBA00022840"/>
    </source>
</evidence>
<proteinExistence type="predicted"/>
<feature type="compositionally biased region" description="Pro residues" evidence="6">
    <location>
        <begin position="1032"/>
        <end position="1060"/>
    </location>
</feature>
<dbReference type="EC" id="2.7.11.1" evidence="8"/>
<feature type="compositionally biased region" description="Basic and acidic residues" evidence="6">
    <location>
        <begin position="716"/>
        <end position="754"/>
    </location>
</feature>
<dbReference type="SUPFAM" id="SSF56112">
    <property type="entry name" value="Protein kinase-like (PK-like)"/>
    <property type="match status" value="1"/>
</dbReference>
<dbReference type="RefSeq" id="WP_157898829.1">
    <property type="nucleotide sequence ID" value="NZ_CP015136.1"/>
</dbReference>
<keyword evidence="9" id="KW-1185">Reference proteome</keyword>
<dbReference type="InterPro" id="IPR017441">
    <property type="entry name" value="Protein_kinase_ATP_BS"/>
</dbReference>
<evidence type="ECO:0000256" key="2">
    <source>
        <dbReference type="ARBA" id="ARBA00022741"/>
    </source>
</evidence>
<dbReference type="GO" id="GO:0004674">
    <property type="term" value="F:protein serine/threonine kinase activity"/>
    <property type="evidence" value="ECO:0007669"/>
    <property type="project" value="UniProtKB-EC"/>
</dbReference>
<dbReference type="SMART" id="SM00220">
    <property type="entry name" value="S_TKc"/>
    <property type="match status" value="1"/>
</dbReference>
<feature type="compositionally biased region" description="Low complexity" evidence="6">
    <location>
        <begin position="492"/>
        <end position="502"/>
    </location>
</feature>
<dbReference type="KEGG" id="abac:LuPra_01379"/>
<feature type="compositionally biased region" description="Acidic residues" evidence="6">
    <location>
        <begin position="769"/>
        <end position="779"/>
    </location>
</feature>
<evidence type="ECO:0000259" key="7">
    <source>
        <dbReference type="PROSITE" id="PS50011"/>
    </source>
</evidence>
<dbReference type="PROSITE" id="PS00108">
    <property type="entry name" value="PROTEIN_KINASE_ST"/>
    <property type="match status" value="1"/>
</dbReference>
<dbReference type="InterPro" id="IPR032710">
    <property type="entry name" value="NTF2-like_dom_sf"/>
</dbReference>
<dbReference type="Pfam" id="PF00069">
    <property type="entry name" value="Pkinase"/>
    <property type="match status" value="1"/>
</dbReference>
<protein>
    <submittedName>
        <fullName evidence="8">Serine/threonine-protein kinase PknB</fullName>
        <ecNumber evidence="8">2.7.11.1</ecNumber>
    </submittedName>
</protein>
<dbReference type="AlphaFoldDB" id="A0A143PI12"/>
<reference evidence="9" key="2">
    <citation type="submission" date="2016-04" db="EMBL/GenBank/DDBJ databases">
        <title>First Complete Genome Sequence of a Subdivision 6 Acidobacterium.</title>
        <authorList>
            <person name="Huang S."/>
            <person name="Vieira S."/>
            <person name="Bunk B."/>
            <person name="Riedel T."/>
            <person name="Sproeer C."/>
            <person name="Overmann J."/>
        </authorList>
    </citation>
    <scope>NUCLEOTIDE SEQUENCE [LARGE SCALE GENOMIC DNA]</scope>
    <source>
        <strain evidence="9">DSM 100886 HEG_-6_39</strain>
    </source>
</reference>
<evidence type="ECO:0000256" key="3">
    <source>
        <dbReference type="ARBA" id="ARBA00022777"/>
    </source>
</evidence>
<dbReference type="InterPro" id="IPR000719">
    <property type="entry name" value="Prot_kinase_dom"/>
</dbReference>
<name>A0A143PI12_LUTPR</name>
<feature type="compositionally biased region" description="Low complexity" evidence="6">
    <location>
        <begin position="583"/>
        <end position="592"/>
    </location>
</feature>
<dbReference type="InterPro" id="IPR011009">
    <property type="entry name" value="Kinase-like_dom_sf"/>
</dbReference>
<dbReference type="Gene3D" id="1.10.510.10">
    <property type="entry name" value="Transferase(Phosphotransferase) domain 1"/>
    <property type="match status" value="1"/>
</dbReference>
<feature type="binding site" evidence="5">
    <location>
        <position position="41"/>
    </location>
    <ligand>
        <name>ATP</name>
        <dbReference type="ChEBI" id="CHEBI:30616"/>
    </ligand>
</feature>
<evidence type="ECO:0000313" key="8">
    <source>
        <dbReference type="EMBL" id="AMY08187.1"/>
    </source>
</evidence>
<keyword evidence="2 5" id="KW-0547">Nucleotide-binding</keyword>
<dbReference type="OrthoDB" id="9788659at2"/>
<organism evidence="8 9">
    <name type="scientific">Luteitalea pratensis</name>
    <dbReference type="NCBI Taxonomy" id="1855912"/>
    <lineage>
        <taxon>Bacteria</taxon>
        <taxon>Pseudomonadati</taxon>
        <taxon>Acidobacteriota</taxon>
        <taxon>Vicinamibacteria</taxon>
        <taxon>Vicinamibacterales</taxon>
        <taxon>Vicinamibacteraceae</taxon>
        <taxon>Luteitalea</taxon>
    </lineage>
</organism>